<dbReference type="Pfam" id="PF00583">
    <property type="entry name" value="Acetyltransf_1"/>
    <property type="match status" value="1"/>
</dbReference>
<keyword evidence="3" id="KW-1185">Reference proteome</keyword>
<reference evidence="2 3" key="1">
    <citation type="journal article" date="2014" name="Int. J. Syst. Evol. Microbiol.">
        <title>Lysinibacillus halotolerans sp. nov., isolated from saline-alkaline soil.</title>
        <authorList>
            <person name="Kong D."/>
            <person name="Wang Y."/>
            <person name="Zhao B."/>
            <person name="Li Y."/>
            <person name="Song J."/>
            <person name="Zhai Y."/>
            <person name="Zhang C."/>
            <person name="Wang H."/>
            <person name="Chen X."/>
            <person name="Zhao B."/>
            <person name="Ruan Z."/>
        </authorList>
    </citation>
    <scope>NUCLEOTIDE SEQUENCE [LARGE SCALE GENOMIC DNA]</scope>
    <source>
        <strain evidence="2 3">MCCC 1A12703</strain>
    </source>
</reference>
<sequence>MEIKFSTNVQEIREVMLQAFEEYRNDPAPSSALKETEQSISEELQNGAFALVGYENNVPVAAVRFQYVEDYVYFYRLSVSPMCQGKGYAKKLLHKIEEITVQHGYNKIQCKVRMSVRRNIQLYESIGYQILNEELITRPTGEQFKIVNMFKEVALTKYPL</sequence>
<dbReference type="AlphaFoldDB" id="A0A3M8HDJ5"/>
<accession>A0A3M8HDJ5</accession>
<evidence type="ECO:0000313" key="2">
    <source>
        <dbReference type="EMBL" id="RND00536.1"/>
    </source>
</evidence>
<dbReference type="EMBL" id="RHLQ01000007">
    <property type="protein sequence ID" value="RND00536.1"/>
    <property type="molecule type" value="Genomic_DNA"/>
</dbReference>
<dbReference type="Proteomes" id="UP000279909">
    <property type="component" value="Unassembled WGS sequence"/>
</dbReference>
<dbReference type="Gene3D" id="3.40.630.30">
    <property type="match status" value="1"/>
</dbReference>
<comment type="caution">
    <text evidence="2">The sequence shown here is derived from an EMBL/GenBank/DDBJ whole genome shotgun (WGS) entry which is preliminary data.</text>
</comment>
<dbReference type="PROSITE" id="PS51186">
    <property type="entry name" value="GNAT"/>
    <property type="match status" value="1"/>
</dbReference>
<name>A0A3M8HDJ5_9BACI</name>
<dbReference type="InterPro" id="IPR016181">
    <property type="entry name" value="Acyl_CoA_acyltransferase"/>
</dbReference>
<feature type="domain" description="N-acetyltransferase" evidence="1">
    <location>
        <begin position="7"/>
        <end position="154"/>
    </location>
</feature>
<dbReference type="RefSeq" id="WP_122971146.1">
    <property type="nucleotide sequence ID" value="NZ_RHLQ01000007.1"/>
</dbReference>
<proteinExistence type="predicted"/>
<keyword evidence="2" id="KW-0808">Transferase</keyword>
<evidence type="ECO:0000313" key="3">
    <source>
        <dbReference type="Proteomes" id="UP000279909"/>
    </source>
</evidence>
<dbReference type="GO" id="GO:0016747">
    <property type="term" value="F:acyltransferase activity, transferring groups other than amino-acyl groups"/>
    <property type="evidence" value="ECO:0007669"/>
    <property type="project" value="InterPro"/>
</dbReference>
<dbReference type="SUPFAM" id="SSF55729">
    <property type="entry name" value="Acyl-CoA N-acyltransferases (Nat)"/>
    <property type="match status" value="1"/>
</dbReference>
<dbReference type="CDD" id="cd04301">
    <property type="entry name" value="NAT_SF"/>
    <property type="match status" value="1"/>
</dbReference>
<gene>
    <name evidence="2" type="ORF">EC501_04700</name>
</gene>
<dbReference type="OrthoDB" id="2594246at2"/>
<dbReference type="InterPro" id="IPR000182">
    <property type="entry name" value="GNAT_dom"/>
</dbReference>
<protein>
    <submittedName>
        <fullName evidence="2">GNAT family N-acetyltransferase</fullName>
    </submittedName>
</protein>
<evidence type="ECO:0000259" key="1">
    <source>
        <dbReference type="PROSITE" id="PS51186"/>
    </source>
</evidence>
<organism evidence="2 3">
    <name type="scientific">Lysinibacillus halotolerans</name>
    <dbReference type="NCBI Taxonomy" id="1368476"/>
    <lineage>
        <taxon>Bacteria</taxon>
        <taxon>Bacillati</taxon>
        <taxon>Bacillota</taxon>
        <taxon>Bacilli</taxon>
        <taxon>Bacillales</taxon>
        <taxon>Bacillaceae</taxon>
        <taxon>Lysinibacillus</taxon>
    </lineage>
</organism>